<feature type="region of interest" description="Disordered" evidence="1">
    <location>
        <begin position="536"/>
        <end position="601"/>
    </location>
</feature>
<comment type="caution">
    <text evidence="2">The sequence shown here is derived from an EMBL/GenBank/DDBJ whole genome shotgun (WGS) entry which is preliminary data.</text>
</comment>
<feature type="region of interest" description="Disordered" evidence="1">
    <location>
        <begin position="275"/>
        <end position="302"/>
    </location>
</feature>
<dbReference type="EMBL" id="CAJZBQ010000018">
    <property type="protein sequence ID" value="CAG9317678.1"/>
    <property type="molecule type" value="Genomic_DNA"/>
</dbReference>
<sequence>MNNSPDSSQVLSTTHTKLYSASHAPQILKSSSYHSQLLSGSRHALSLQSSGSIVSLENSSIKSDNPAWGDSSALAESLSQKKKEADIIRRKCIAIETKLENEKQKIKFLEEEISEISKKRNEKISGKRENDPRISEINKEREKKDKEIGKLKELIERIEQEEGKVKGEIQKLQGEWNYYKVKSGEENKKYQSEIYEIDQILGKKKFFDEKEIENNHRVKEVKDEMEKLTKEVYEIKEKLEKKDEEEKELLKSIAEMKMNNENLINRLREKEIEQKNKEKETLDEKTLQSNGENSTNQEFDINEKSNNGLIPEEIISFHIEEKQAHSEILEEPNSWQIDFEPPMEINIEIPVQNIEAKEEVHIEILNTTAHEAISKQIIDIESHKQSEIVPKTNGIQKENIPETIPTFNENIELVLDENVWGIDEDFQAVVEISKKSEILSPIQGNLEEKIETKQDFVELSPIINSFESKDIEKVETHQKLFSEIIEINSQKSAEMKIEEPIKVEKSNEPEKSVQEISFPKENIEIYTEKVAESEIKATETSKEENKSEHEIPNLQKSIEEVHSKPKEIIETDTEKTTESEMKAIETTKDGKKSEIKIPSSQKSIEEVKVETLNHEPNSLPKPKPLFNKPKFAAPARKTLTQKKIADVNFDPDEFFQEMSKKPQK</sequence>
<proteinExistence type="predicted"/>
<evidence type="ECO:0000256" key="1">
    <source>
        <dbReference type="SAM" id="MobiDB-lite"/>
    </source>
</evidence>
<feature type="compositionally biased region" description="Polar residues" evidence="1">
    <location>
        <begin position="287"/>
        <end position="302"/>
    </location>
</feature>
<accession>A0AAU9IVF2</accession>
<dbReference type="AlphaFoldDB" id="A0AAU9IVF2"/>
<evidence type="ECO:0000313" key="3">
    <source>
        <dbReference type="Proteomes" id="UP001162131"/>
    </source>
</evidence>
<evidence type="ECO:0000313" key="2">
    <source>
        <dbReference type="EMBL" id="CAG9317678.1"/>
    </source>
</evidence>
<dbReference type="Proteomes" id="UP001162131">
    <property type="component" value="Unassembled WGS sequence"/>
</dbReference>
<feature type="region of interest" description="Disordered" evidence="1">
    <location>
        <begin position="123"/>
        <end position="142"/>
    </location>
</feature>
<keyword evidence="3" id="KW-1185">Reference proteome</keyword>
<gene>
    <name evidence="2" type="ORF">BSTOLATCC_MIC18921</name>
</gene>
<feature type="compositionally biased region" description="Basic and acidic residues" evidence="1">
    <location>
        <begin position="536"/>
        <end position="595"/>
    </location>
</feature>
<protein>
    <submittedName>
        <fullName evidence="2">Uncharacterized protein</fullName>
    </submittedName>
</protein>
<organism evidence="2 3">
    <name type="scientific">Blepharisma stoltei</name>
    <dbReference type="NCBI Taxonomy" id="1481888"/>
    <lineage>
        <taxon>Eukaryota</taxon>
        <taxon>Sar</taxon>
        <taxon>Alveolata</taxon>
        <taxon>Ciliophora</taxon>
        <taxon>Postciliodesmatophora</taxon>
        <taxon>Heterotrichea</taxon>
        <taxon>Heterotrichida</taxon>
        <taxon>Blepharismidae</taxon>
        <taxon>Blepharisma</taxon>
    </lineage>
</organism>
<name>A0AAU9IVF2_9CILI</name>
<feature type="compositionally biased region" description="Basic and acidic residues" evidence="1">
    <location>
        <begin position="275"/>
        <end position="286"/>
    </location>
</feature>
<reference evidence="2" key="1">
    <citation type="submission" date="2021-09" db="EMBL/GenBank/DDBJ databases">
        <authorList>
            <consortium name="AG Swart"/>
            <person name="Singh M."/>
            <person name="Singh A."/>
            <person name="Seah K."/>
            <person name="Emmerich C."/>
        </authorList>
    </citation>
    <scope>NUCLEOTIDE SEQUENCE</scope>
    <source>
        <strain evidence="2">ATCC30299</strain>
    </source>
</reference>